<dbReference type="PROSITE" id="PS51257">
    <property type="entry name" value="PROKAR_LIPOPROTEIN"/>
    <property type="match status" value="1"/>
</dbReference>
<dbReference type="PATRIC" id="fig|1227488.3.peg.824"/>
<comment type="caution">
    <text evidence="2">The sequence shown here is derived from an EMBL/GenBank/DDBJ whole genome shotgun (WGS) entry which is preliminary data.</text>
</comment>
<accession>M0CH01</accession>
<evidence type="ECO:0000313" key="2">
    <source>
        <dbReference type="EMBL" id="ELZ22560.1"/>
    </source>
</evidence>
<protein>
    <submittedName>
        <fullName evidence="2">Uncharacterized protein</fullName>
    </submittedName>
</protein>
<dbReference type="Proteomes" id="UP000011657">
    <property type="component" value="Unassembled WGS sequence"/>
</dbReference>
<evidence type="ECO:0000256" key="1">
    <source>
        <dbReference type="SAM" id="MobiDB-lite"/>
    </source>
</evidence>
<gene>
    <name evidence="2" type="ORF">C477_04159</name>
</gene>
<dbReference type="AlphaFoldDB" id="M0CH01"/>
<dbReference type="EMBL" id="AOIS01000014">
    <property type="protein sequence ID" value="ELZ22560.1"/>
    <property type="molecule type" value="Genomic_DNA"/>
</dbReference>
<reference evidence="2 3" key="1">
    <citation type="journal article" date="2014" name="PLoS Genet.">
        <title>Phylogenetically driven sequencing of extremely halophilic archaea reveals strategies for static and dynamic osmo-response.</title>
        <authorList>
            <person name="Becker E.A."/>
            <person name="Seitzer P.M."/>
            <person name="Tritt A."/>
            <person name="Larsen D."/>
            <person name="Krusor M."/>
            <person name="Yao A.I."/>
            <person name="Wu D."/>
            <person name="Madern D."/>
            <person name="Eisen J.A."/>
            <person name="Darling A.E."/>
            <person name="Facciotti M.T."/>
        </authorList>
    </citation>
    <scope>NUCLEOTIDE SEQUENCE [LARGE SCALE GENOMIC DNA]</scope>
    <source>
        <strain evidence="2 3">JCM 13891</strain>
    </source>
</reference>
<feature type="region of interest" description="Disordered" evidence="1">
    <location>
        <begin position="91"/>
        <end position="114"/>
    </location>
</feature>
<sequence>MDRRTLLSRAATLSSIGFTGCLDRPAATDSDSRSLPAAVSDLEFEITDTDLDPRDEPAISVTEETGEATVEGAIWVGSKKCKEATLADISADESDGSVELRLSHGKSGDHPDNRLLGGSCDEAMSADGYEVTMSIDEEVRTIAVVERDADGNERKAAIEI</sequence>
<organism evidence="2 3">
    <name type="scientific">Haloterrigena salina JCM 13891</name>
    <dbReference type="NCBI Taxonomy" id="1227488"/>
    <lineage>
        <taxon>Archaea</taxon>
        <taxon>Methanobacteriati</taxon>
        <taxon>Methanobacteriota</taxon>
        <taxon>Stenosarchaea group</taxon>
        <taxon>Halobacteria</taxon>
        <taxon>Halobacteriales</taxon>
        <taxon>Natrialbaceae</taxon>
        <taxon>Haloterrigena</taxon>
    </lineage>
</organism>
<dbReference type="eggNOG" id="ENOG502N60M">
    <property type="taxonomic scope" value="Archaea"/>
</dbReference>
<keyword evidence="3" id="KW-1185">Reference proteome</keyword>
<proteinExistence type="predicted"/>
<name>M0CH01_9EURY</name>
<evidence type="ECO:0000313" key="3">
    <source>
        <dbReference type="Proteomes" id="UP000011657"/>
    </source>
</evidence>
<dbReference type="STRING" id="1227488.C477_04159"/>